<protein>
    <recommendedName>
        <fullName evidence="11">RING-type domain-containing protein</fullName>
    </recommendedName>
</protein>
<evidence type="ECO:0000256" key="8">
    <source>
        <dbReference type="PROSITE-ProRule" id="PRU00175"/>
    </source>
</evidence>
<organism evidence="12 13">
    <name type="scientific">Nematocida parisii (strain ERTm3)</name>
    <name type="common">Nematode killer fungus</name>
    <dbReference type="NCBI Taxonomy" id="935791"/>
    <lineage>
        <taxon>Eukaryota</taxon>
        <taxon>Fungi</taxon>
        <taxon>Fungi incertae sedis</taxon>
        <taxon>Microsporidia</taxon>
        <taxon>Nematocida</taxon>
    </lineage>
</organism>
<dbReference type="InterPro" id="IPR001841">
    <property type="entry name" value="Znf_RING"/>
</dbReference>
<keyword evidence="4 8" id="KW-0863">Zinc-finger</keyword>
<keyword evidence="7 10" id="KW-0472">Membrane</keyword>
<feature type="transmembrane region" description="Helical" evidence="10">
    <location>
        <begin position="111"/>
        <end position="130"/>
    </location>
</feature>
<sequence>MEHEIKQQEAPKQEAAGLDRHGFPDDPHAFSRRDYPMDGERDIIVVKEVIVIKVDDGGSTAVNSIIMLAIVFVGTQILASVWKKYHSKSFNVVNISTLVWFPFITGVLSKSYFFIIVWLLIAFAHLVAFKDVFMGRRPKVLSTNVYNIYRAIFQCSLIISILGYLMVTVGFFKESRKLYSSGIRCLMFVLYYSLIIRIGLDIVSERASGTILPSKTAKTQGNLCPMCQQELTGKKITLGCKESFHINCIKNWKILGKKDFCPSCKERVDLSEIEMNPWQKNEYLFTKFLDFTGNLISAYAVVQGLILFM</sequence>
<name>I3EHP6_NEMP3</name>
<dbReference type="Proteomes" id="UP000002872">
    <property type="component" value="Unassembled WGS sequence"/>
</dbReference>
<evidence type="ECO:0000256" key="2">
    <source>
        <dbReference type="ARBA" id="ARBA00022692"/>
    </source>
</evidence>
<dbReference type="GO" id="GO:0061630">
    <property type="term" value="F:ubiquitin protein ligase activity"/>
    <property type="evidence" value="ECO:0007669"/>
    <property type="project" value="TreeGrafter"/>
</dbReference>
<evidence type="ECO:0000256" key="5">
    <source>
        <dbReference type="ARBA" id="ARBA00022833"/>
    </source>
</evidence>
<dbReference type="GO" id="GO:0000139">
    <property type="term" value="C:Golgi membrane"/>
    <property type="evidence" value="ECO:0007669"/>
    <property type="project" value="TreeGrafter"/>
</dbReference>
<dbReference type="PROSITE" id="PS50089">
    <property type="entry name" value="ZF_RING_2"/>
    <property type="match status" value="1"/>
</dbReference>
<dbReference type="InterPro" id="IPR018957">
    <property type="entry name" value="Znf_C3HC4_RING-type"/>
</dbReference>
<evidence type="ECO:0000256" key="7">
    <source>
        <dbReference type="ARBA" id="ARBA00023136"/>
    </source>
</evidence>
<evidence type="ECO:0000256" key="6">
    <source>
        <dbReference type="ARBA" id="ARBA00022989"/>
    </source>
</evidence>
<dbReference type="GO" id="GO:0005789">
    <property type="term" value="C:endoplasmic reticulum membrane"/>
    <property type="evidence" value="ECO:0007669"/>
    <property type="project" value="TreeGrafter"/>
</dbReference>
<evidence type="ECO:0000313" key="13">
    <source>
        <dbReference type="Proteomes" id="UP000002872"/>
    </source>
</evidence>
<dbReference type="PANTHER" id="PTHR13407">
    <property type="entry name" value="RNF121 PROTEIN"/>
    <property type="match status" value="1"/>
</dbReference>
<comment type="subcellular location">
    <subcellularLocation>
        <location evidence="1">Membrane</location>
        <topology evidence="1">Multi-pass membrane protein</topology>
    </subcellularLocation>
</comment>
<reference evidence="12" key="1">
    <citation type="submission" date="2011-01" db="EMBL/GenBank/DDBJ databases">
        <title>The Genome Sequence of Nematocida parisii strain ERTm3.</title>
        <authorList>
            <consortium name="The Broad Institute Genome Sequencing Platform"/>
            <consortium name="The Broad Institute Genome Sequencing Center for Infectious Disease"/>
            <person name="Cuomo C."/>
            <person name="Troemel E."/>
            <person name="Young S.K."/>
            <person name="Zeng Q."/>
            <person name="Gargeya S."/>
            <person name="Fitzgerald M."/>
            <person name="Haas B."/>
            <person name="Abouelleil A."/>
            <person name="Alvarado L."/>
            <person name="Arachchi H.M."/>
            <person name="Berlin A."/>
            <person name="Chapman S.B."/>
            <person name="Gearin G."/>
            <person name="Goldberg J."/>
            <person name="Griggs A."/>
            <person name="Gujja S."/>
            <person name="Hansen M."/>
            <person name="Heiman D."/>
            <person name="Howarth C."/>
            <person name="Larimer J."/>
            <person name="Lui A."/>
            <person name="MacDonald P.J.P."/>
            <person name="McCowen C."/>
            <person name="Montmayeur A."/>
            <person name="Murphy C."/>
            <person name="Neiman D."/>
            <person name="Pearson M."/>
            <person name="Priest M."/>
            <person name="Roberts A."/>
            <person name="Saif S."/>
            <person name="Shea T."/>
            <person name="Sisk P."/>
            <person name="Stolte C."/>
            <person name="Sykes S."/>
            <person name="Wortman J."/>
            <person name="Nusbaum C."/>
            <person name="Birren B."/>
        </authorList>
    </citation>
    <scope>NUCLEOTIDE SEQUENCE</scope>
    <source>
        <strain evidence="12">ERTm3</strain>
    </source>
</reference>
<dbReference type="InParanoid" id="I3EHP6"/>
<feature type="transmembrane region" description="Helical" evidence="10">
    <location>
        <begin position="61"/>
        <end position="82"/>
    </location>
</feature>
<accession>I3EHP6</accession>
<evidence type="ECO:0000256" key="4">
    <source>
        <dbReference type="ARBA" id="ARBA00022771"/>
    </source>
</evidence>
<dbReference type="GO" id="GO:0036503">
    <property type="term" value="P:ERAD pathway"/>
    <property type="evidence" value="ECO:0007669"/>
    <property type="project" value="TreeGrafter"/>
</dbReference>
<dbReference type="OrthoDB" id="8062037at2759"/>
<dbReference type="AlphaFoldDB" id="I3EHP6"/>
<feature type="domain" description="RING-type" evidence="11">
    <location>
        <begin position="224"/>
        <end position="265"/>
    </location>
</feature>
<dbReference type="Pfam" id="PF00097">
    <property type="entry name" value="zf-C3HC4"/>
    <property type="match status" value="1"/>
</dbReference>
<keyword evidence="2 10" id="KW-0812">Transmembrane</keyword>
<proteinExistence type="predicted"/>
<dbReference type="HOGENOM" id="CLU_055016_0_0_1"/>
<dbReference type="VEuPathDB" id="MicrosporidiaDB:NEQG_01433"/>
<feature type="transmembrane region" description="Helical" evidence="10">
    <location>
        <begin position="151"/>
        <end position="172"/>
    </location>
</feature>
<keyword evidence="6 10" id="KW-1133">Transmembrane helix</keyword>
<feature type="transmembrane region" description="Helical" evidence="10">
    <location>
        <begin position="89"/>
        <end position="105"/>
    </location>
</feature>
<dbReference type="OMA" id="PYWERTH"/>
<keyword evidence="13" id="KW-1185">Reference proteome</keyword>
<dbReference type="Gene3D" id="3.30.40.10">
    <property type="entry name" value="Zinc/RING finger domain, C3HC4 (zinc finger)"/>
    <property type="match status" value="1"/>
</dbReference>
<feature type="transmembrane region" description="Helical" evidence="10">
    <location>
        <begin position="178"/>
        <end position="200"/>
    </location>
</feature>
<dbReference type="InterPro" id="IPR013083">
    <property type="entry name" value="Znf_RING/FYVE/PHD"/>
</dbReference>
<keyword evidence="5" id="KW-0862">Zinc</keyword>
<dbReference type="GO" id="GO:0008270">
    <property type="term" value="F:zinc ion binding"/>
    <property type="evidence" value="ECO:0007669"/>
    <property type="project" value="UniProtKB-KW"/>
</dbReference>
<evidence type="ECO:0000256" key="3">
    <source>
        <dbReference type="ARBA" id="ARBA00022723"/>
    </source>
</evidence>
<evidence type="ECO:0000256" key="10">
    <source>
        <dbReference type="SAM" id="Phobius"/>
    </source>
</evidence>
<evidence type="ECO:0000259" key="11">
    <source>
        <dbReference type="PROSITE" id="PS50089"/>
    </source>
</evidence>
<evidence type="ECO:0000256" key="1">
    <source>
        <dbReference type="ARBA" id="ARBA00004141"/>
    </source>
</evidence>
<dbReference type="EMBL" id="GL870878">
    <property type="protein sequence ID" value="EIJ88743.1"/>
    <property type="molecule type" value="Genomic_DNA"/>
</dbReference>
<dbReference type="InterPro" id="IPR040176">
    <property type="entry name" value="RNF121/RNF175"/>
</dbReference>
<dbReference type="SUPFAM" id="SSF57850">
    <property type="entry name" value="RING/U-box"/>
    <property type="match status" value="1"/>
</dbReference>
<evidence type="ECO:0000256" key="9">
    <source>
        <dbReference type="SAM" id="MobiDB-lite"/>
    </source>
</evidence>
<keyword evidence="3" id="KW-0479">Metal-binding</keyword>
<gene>
    <name evidence="12" type="ORF">NEQG_01433</name>
</gene>
<feature type="region of interest" description="Disordered" evidence="9">
    <location>
        <begin position="1"/>
        <end position="25"/>
    </location>
</feature>
<evidence type="ECO:0000313" key="12">
    <source>
        <dbReference type="EMBL" id="EIJ88743.1"/>
    </source>
</evidence>
<dbReference type="PANTHER" id="PTHR13407:SF0">
    <property type="entry name" value="FI05221P"/>
    <property type="match status" value="1"/>
</dbReference>